<dbReference type="InterPro" id="IPR025877">
    <property type="entry name" value="MobA-like_NTP_Trfase"/>
</dbReference>
<dbReference type="AlphaFoldDB" id="A0A9X1MGB3"/>
<reference evidence="3" key="1">
    <citation type="submission" date="2021-10" db="EMBL/GenBank/DDBJ databases">
        <title>Novel species in genus Arthrobacter.</title>
        <authorList>
            <person name="Liu Y."/>
        </authorList>
    </citation>
    <scope>NUCLEOTIDE SEQUENCE</scope>
    <source>
        <strain evidence="3">Zg-Y453</strain>
    </source>
</reference>
<evidence type="ECO:0000313" key="3">
    <source>
        <dbReference type="EMBL" id="MCC3299574.1"/>
    </source>
</evidence>
<name>A0A9X1MGB3_9MICC</name>
<evidence type="ECO:0000313" key="4">
    <source>
        <dbReference type="Proteomes" id="UP001139158"/>
    </source>
</evidence>
<dbReference type="PANTHER" id="PTHR19136">
    <property type="entry name" value="MOLYBDENUM COFACTOR GUANYLYLTRANSFERASE"/>
    <property type="match status" value="1"/>
</dbReference>
<gene>
    <name evidence="3" type="ORF">LJ757_17405</name>
</gene>
<dbReference type="SUPFAM" id="SSF53448">
    <property type="entry name" value="Nucleotide-diphospho-sugar transferases"/>
    <property type="match status" value="1"/>
</dbReference>
<dbReference type="Gene3D" id="3.90.550.10">
    <property type="entry name" value="Spore Coat Polysaccharide Biosynthesis Protein SpsA, Chain A"/>
    <property type="match status" value="1"/>
</dbReference>
<protein>
    <submittedName>
        <fullName evidence="3">NTP transferase domain-containing protein</fullName>
    </submittedName>
</protein>
<proteinExistence type="predicted"/>
<dbReference type="PANTHER" id="PTHR19136:SF81">
    <property type="entry name" value="MOLYBDENUM COFACTOR GUANYLYLTRANSFERASE"/>
    <property type="match status" value="1"/>
</dbReference>
<dbReference type="Pfam" id="PF12804">
    <property type="entry name" value="NTP_transf_3"/>
    <property type="match status" value="1"/>
</dbReference>
<comment type="caution">
    <text evidence="3">The sequence shown here is derived from an EMBL/GenBank/DDBJ whole genome shotgun (WGS) entry which is preliminary data.</text>
</comment>
<dbReference type="GO" id="GO:0016779">
    <property type="term" value="F:nucleotidyltransferase activity"/>
    <property type="evidence" value="ECO:0007669"/>
    <property type="project" value="TreeGrafter"/>
</dbReference>
<feature type="domain" description="MobA-like NTP transferase" evidence="2">
    <location>
        <begin position="13"/>
        <end position="165"/>
    </location>
</feature>
<dbReference type="Proteomes" id="UP001139158">
    <property type="component" value="Unassembled WGS sequence"/>
</dbReference>
<evidence type="ECO:0000256" key="1">
    <source>
        <dbReference type="ARBA" id="ARBA00022679"/>
    </source>
</evidence>
<dbReference type="EMBL" id="JAJFZV010000019">
    <property type="protein sequence ID" value="MCC3299574.1"/>
    <property type="molecule type" value="Genomic_DNA"/>
</dbReference>
<dbReference type="InterPro" id="IPR029044">
    <property type="entry name" value="Nucleotide-diphossugar_trans"/>
</dbReference>
<keyword evidence="1 3" id="KW-0808">Transferase</keyword>
<accession>A0A9X1MGB3</accession>
<sequence length="216" mass="22625">MALPEPPPPAYDAVVLAGGRSSRLGGVPKAELVLGENSLLEITLDAAAGAREIAVAGPDRLESMLLRHGDNCVRVREDPPFAGPAAAVGAALTVLDQRSAARGRPAPEWILVLACDMPGVARAVPALVAEAARDPRDSLMAVDARGKAQPLAALYRSAELRRCVAARPEGLENLSMFSLLARVQWREVAVPAGSTADVDTWEDAGRWGISPGNRTA</sequence>
<evidence type="ECO:0000259" key="2">
    <source>
        <dbReference type="Pfam" id="PF12804"/>
    </source>
</evidence>
<keyword evidence="4" id="KW-1185">Reference proteome</keyword>
<organism evidence="3 4">
    <name type="scientific">Arthrobacter caoxuetaonis</name>
    <dbReference type="NCBI Taxonomy" id="2886935"/>
    <lineage>
        <taxon>Bacteria</taxon>
        <taxon>Bacillati</taxon>
        <taxon>Actinomycetota</taxon>
        <taxon>Actinomycetes</taxon>
        <taxon>Micrococcales</taxon>
        <taxon>Micrococcaceae</taxon>
        <taxon>Arthrobacter</taxon>
    </lineage>
</organism>
<dbReference type="RefSeq" id="WP_227897557.1">
    <property type="nucleotide sequence ID" value="NZ_CP099466.1"/>
</dbReference>